<sequence length="154" mass="17217">MRNVDDGDLRALRHLLPASVAQMAQVAGWDAVLRLVSRFGGANFPVGKNSTAAGRRLHERLAEEIGEEAALRLGRAYGAQRYLWLPKCDAVLRELRDRAIRRGFDRMTGEGMGAHEAAALLALEHNLTQRRVWDVLKKTDNTQLPLFGDMEDAR</sequence>
<dbReference type="EMBL" id="UGJJ01000004">
    <property type="protein sequence ID" value="STR03418.1"/>
    <property type="molecule type" value="Genomic_DNA"/>
</dbReference>
<name>A0A377QWQ5_9NEIS</name>
<protein>
    <submittedName>
        <fullName evidence="2">Mor transcription activator family</fullName>
    </submittedName>
</protein>
<organism evidence="2 4">
    <name type="scientific">Kingella potus</name>
    <dbReference type="NCBI Taxonomy" id="265175"/>
    <lineage>
        <taxon>Bacteria</taxon>
        <taxon>Pseudomonadati</taxon>
        <taxon>Pseudomonadota</taxon>
        <taxon>Betaproteobacteria</taxon>
        <taxon>Neisseriales</taxon>
        <taxon>Neisseriaceae</taxon>
        <taxon>Kingella</taxon>
    </lineage>
</organism>
<dbReference type="AlphaFoldDB" id="A0A377QWQ5"/>
<dbReference type="Proteomes" id="UP000254293">
    <property type="component" value="Unassembled WGS sequence"/>
</dbReference>
<dbReference type="Pfam" id="PF08765">
    <property type="entry name" value="Mor"/>
    <property type="match status" value="1"/>
</dbReference>
<dbReference type="OrthoDB" id="8896696at2"/>
<evidence type="ECO:0000259" key="1">
    <source>
        <dbReference type="Pfam" id="PF08765"/>
    </source>
</evidence>
<accession>A0A377QWQ5</accession>
<reference evidence="2 4" key="1">
    <citation type="submission" date="2018-06" db="EMBL/GenBank/DDBJ databases">
        <authorList>
            <consortium name="Pathogen Informatics"/>
            <person name="Doyle S."/>
        </authorList>
    </citation>
    <scope>NUCLEOTIDE SEQUENCE [LARGE SCALE GENOMIC DNA]</scope>
    <source>
        <strain evidence="2 4">NCTC13336</strain>
    </source>
</reference>
<evidence type="ECO:0000313" key="3">
    <source>
        <dbReference type="EMBL" id="STR03418.1"/>
    </source>
</evidence>
<dbReference type="SUPFAM" id="SSF46689">
    <property type="entry name" value="Homeodomain-like"/>
    <property type="match status" value="1"/>
</dbReference>
<dbReference type="RefSeq" id="WP_115307186.1">
    <property type="nucleotide sequence ID" value="NZ_UGJJ01000001.1"/>
</dbReference>
<dbReference type="InterPro" id="IPR014875">
    <property type="entry name" value="Mor_transcription_activator"/>
</dbReference>
<dbReference type="InterPro" id="IPR009057">
    <property type="entry name" value="Homeodomain-like_sf"/>
</dbReference>
<feature type="domain" description="Mor transcription activator" evidence="1">
    <location>
        <begin position="57"/>
        <end position="142"/>
    </location>
</feature>
<evidence type="ECO:0000313" key="2">
    <source>
        <dbReference type="EMBL" id="STQ99834.1"/>
    </source>
</evidence>
<keyword evidence="4" id="KW-1185">Reference proteome</keyword>
<evidence type="ECO:0000313" key="4">
    <source>
        <dbReference type="Proteomes" id="UP000254293"/>
    </source>
</evidence>
<gene>
    <name evidence="2" type="ORF">NCTC13336_00020</name>
    <name evidence="3" type="ORF">NCTC13336_02345</name>
</gene>
<proteinExistence type="predicted"/>
<dbReference type="EMBL" id="UGJJ01000001">
    <property type="protein sequence ID" value="STQ99834.1"/>
    <property type="molecule type" value="Genomic_DNA"/>
</dbReference>